<feature type="transmembrane region" description="Helical" evidence="7">
    <location>
        <begin position="149"/>
        <end position="168"/>
    </location>
</feature>
<dbReference type="InterPro" id="IPR032816">
    <property type="entry name" value="VTT_dom"/>
</dbReference>
<keyword evidence="3" id="KW-1003">Cell membrane</keyword>
<keyword evidence="5 7" id="KW-1133">Transmembrane helix</keyword>
<dbReference type="Proteomes" id="UP000256388">
    <property type="component" value="Unassembled WGS sequence"/>
</dbReference>
<dbReference type="AlphaFoldDB" id="A0A347ZVG3"/>
<evidence type="ECO:0000256" key="3">
    <source>
        <dbReference type="ARBA" id="ARBA00022475"/>
    </source>
</evidence>
<sequence>MQLGNLLDNLKVWVENIISTGGYPGLYFVMFLENVFPPIPSEVVLPLAGSLSLTGRFSIPLITIVGMFGSLTGAFLFYGLGKWLGEERVRKFIAKFGKYALLSVEDFDKSKDWFDKYDEWVIFFSRMVPIVRSLISIPAGVSSMNLAKFSVYTILGTALWSFILSYAGRLLGEQWPIITDFINTYQNVVLAVTLLAIAAFVTHRLVRKKKQAS</sequence>
<organism evidence="9 10">
    <name type="scientific">Pelolinea submarina</name>
    <dbReference type="NCBI Taxonomy" id="913107"/>
    <lineage>
        <taxon>Bacteria</taxon>
        <taxon>Bacillati</taxon>
        <taxon>Chloroflexota</taxon>
        <taxon>Anaerolineae</taxon>
        <taxon>Anaerolineales</taxon>
        <taxon>Anaerolineaceae</taxon>
        <taxon>Pelolinea</taxon>
    </lineage>
</organism>
<proteinExistence type="inferred from homology"/>
<accession>A0A347ZVG3</accession>
<evidence type="ECO:0000256" key="5">
    <source>
        <dbReference type="ARBA" id="ARBA00022989"/>
    </source>
</evidence>
<name>A0A347ZVG3_9CHLR</name>
<dbReference type="OrthoDB" id="9813426at2"/>
<feature type="domain" description="VTT" evidence="8">
    <location>
        <begin position="39"/>
        <end position="169"/>
    </location>
</feature>
<comment type="subcellular location">
    <subcellularLocation>
        <location evidence="1">Cell membrane</location>
        <topology evidence="1">Multi-pass membrane protein</topology>
    </subcellularLocation>
</comment>
<gene>
    <name evidence="9" type="ORF">DFR64_2193</name>
</gene>
<dbReference type="EMBL" id="QUMS01000003">
    <property type="protein sequence ID" value="REG06991.1"/>
    <property type="molecule type" value="Genomic_DNA"/>
</dbReference>
<keyword evidence="4 7" id="KW-0812">Transmembrane</keyword>
<comment type="similarity">
    <text evidence="2">Belongs to the DedA family.</text>
</comment>
<keyword evidence="10" id="KW-1185">Reference proteome</keyword>
<dbReference type="InterPro" id="IPR051311">
    <property type="entry name" value="DedA_domain"/>
</dbReference>
<keyword evidence="6 7" id="KW-0472">Membrane</keyword>
<protein>
    <submittedName>
        <fullName evidence="9">Membrane protein DedA with SNARE-associated domain</fullName>
    </submittedName>
</protein>
<evidence type="ECO:0000256" key="4">
    <source>
        <dbReference type="ARBA" id="ARBA00022692"/>
    </source>
</evidence>
<dbReference type="Pfam" id="PF09335">
    <property type="entry name" value="VTT_dom"/>
    <property type="match status" value="1"/>
</dbReference>
<evidence type="ECO:0000256" key="7">
    <source>
        <dbReference type="SAM" id="Phobius"/>
    </source>
</evidence>
<comment type="caution">
    <text evidence="9">The sequence shown here is derived from an EMBL/GenBank/DDBJ whole genome shotgun (WGS) entry which is preliminary data.</text>
</comment>
<feature type="transmembrane region" description="Helical" evidence="7">
    <location>
        <begin position="188"/>
        <end position="206"/>
    </location>
</feature>
<evidence type="ECO:0000313" key="10">
    <source>
        <dbReference type="Proteomes" id="UP000256388"/>
    </source>
</evidence>
<dbReference type="PANTHER" id="PTHR42709:SF6">
    <property type="entry name" value="UNDECAPRENYL PHOSPHATE TRANSPORTER A"/>
    <property type="match status" value="1"/>
</dbReference>
<feature type="transmembrane region" description="Helical" evidence="7">
    <location>
        <begin position="57"/>
        <end position="81"/>
    </location>
</feature>
<evidence type="ECO:0000313" key="9">
    <source>
        <dbReference type="EMBL" id="REG06991.1"/>
    </source>
</evidence>
<evidence type="ECO:0000256" key="1">
    <source>
        <dbReference type="ARBA" id="ARBA00004651"/>
    </source>
</evidence>
<reference evidence="9 10" key="1">
    <citation type="submission" date="2018-08" db="EMBL/GenBank/DDBJ databases">
        <title>Genomic Encyclopedia of Type Strains, Phase IV (KMG-IV): sequencing the most valuable type-strain genomes for metagenomic binning, comparative biology and taxonomic classification.</title>
        <authorList>
            <person name="Goeker M."/>
        </authorList>
    </citation>
    <scope>NUCLEOTIDE SEQUENCE [LARGE SCALE GENOMIC DNA]</scope>
    <source>
        <strain evidence="9 10">DSM 23923</strain>
    </source>
</reference>
<evidence type="ECO:0000259" key="8">
    <source>
        <dbReference type="Pfam" id="PF09335"/>
    </source>
</evidence>
<dbReference type="RefSeq" id="WP_116225473.1">
    <property type="nucleotide sequence ID" value="NZ_AP018437.1"/>
</dbReference>
<dbReference type="PANTHER" id="PTHR42709">
    <property type="entry name" value="ALKALINE PHOSPHATASE LIKE PROTEIN"/>
    <property type="match status" value="1"/>
</dbReference>
<evidence type="ECO:0000256" key="2">
    <source>
        <dbReference type="ARBA" id="ARBA00010792"/>
    </source>
</evidence>
<dbReference type="GO" id="GO:0005886">
    <property type="term" value="C:plasma membrane"/>
    <property type="evidence" value="ECO:0007669"/>
    <property type="project" value="UniProtKB-SubCell"/>
</dbReference>
<evidence type="ECO:0000256" key="6">
    <source>
        <dbReference type="ARBA" id="ARBA00023136"/>
    </source>
</evidence>